<name>A0ABN8NIU2_9CNID</name>
<proteinExistence type="predicted"/>
<dbReference type="EMBL" id="CALNXK010000021">
    <property type="protein sequence ID" value="CAH3109274.1"/>
    <property type="molecule type" value="Genomic_DNA"/>
</dbReference>
<feature type="region of interest" description="Disordered" evidence="1">
    <location>
        <begin position="144"/>
        <end position="169"/>
    </location>
</feature>
<keyword evidence="3" id="KW-1185">Reference proteome</keyword>
<gene>
    <name evidence="2" type="ORF">PLOB_00017669</name>
</gene>
<dbReference type="PANTHER" id="PTHR33309">
    <property type="entry name" value="KERATIN, ULTRA HIGH-SULFUR MATRIX PROTEIN-LIKE"/>
    <property type="match status" value="1"/>
</dbReference>
<protein>
    <submittedName>
        <fullName evidence="2">Uncharacterized protein</fullName>
    </submittedName>
</protein>
<comment type="caution">
    <text evidence="2">The sequence shown here is derived from an EMBL/GenBank/DDBJ whole genome shotgun (WGS) entry which is preliminary data.</text>
</comment>
<accession>A0ABN8NIU2</accession>
<sequence>MATKKQPVMEWTDDHDILLLREMIATEFFQCKKGSPDRGKIWESIQERLNKLDNPKFMIKEKTREKFQIPKLGNSFRDRWNLLQAKFKRTQREELQASGIDCELSEKDTLIEELCEREDSFSAKDKKKSHDKEAAEEIRKKAMERMKRKSTESAGGSAKKSRRSGGDAVEFLKEKAQSEYSIRQQELELQRKEQEVRARQQELQIELLRKQTEQQVQISQALMTMMQNMVKK</sequence>
<evidence type="ECO:0000313" key="2">
    <source>
        <dbReference type="EMBL" id="CAH3109274.1"/>
    </source>
</evidence>
<evidence type="ECO:0000256" key="1">
    <source>
        <dbReference type="SAM" id="MobiDB-lite"/>
    </source>
</evidence>
<dbReference type="PANTHER" id="PTHR33309:SF1">
    <property type="entry name" value="MYB_SANT-LIKE DNA-BINDING DOMAIN-CONTAINING PROTEIN"/>
    <property type="match status" value="1"/>
</dbReference>
<organism evidence="2 3">
    <name type="scientific">Porites lobata</name>
    <dbReference type="NCBI Taxonomy" id="104759"/>
    <lineage>
        <taxon>Eukaryota</taxon>
        <taxon>Metazoa</taxon>
        <taxon>Cnidaria</taxon>
        <taxon>Anthozoa</taxon>
        <taxon>Hexacorallia</taxon>
        <taxon>Scleractinia</taxon>
        <taxon>Fungiina</taxon>
        <taxon>Poritidae</taxon>
        <taxon>Porites</taxon>
    </lineage>
</organism>
<evidence type="ECO:0000313" key="3">
    <source>
        <dbReference type="Proteomes" id="UP001159405"/>
    </source>
</evidence>
<reference evidence="2 3" key="1">
    <citation type="submission" date="2022-05" db="EMBL/GenBank/DDBJ databases">
        <authorList>
            <consortium name="Genoscope - CEA"/>
            <person name="William W."/>
        </authorList>
    </citation>
    <scope>NUCLEOTIDE SEQUENCE [LARGE SCALE GENOMIC DNA]</scope>
</reference>
<dbReference type="Proteomes" id="UP001159405">
    <property type="component" value="Unassembled WGS sequence"/>
</dbReference>